<comment type="similarity">
    <text evidence="1 4">Belongs to the glycosyl hydrolase 31 family.</text>
</comment>
<protein>
    <recommendedName>
        <fullName evidence="6">Glycoside hydrolase family 31 TIM barrel domain-containing protein</fullName>
    </recommendedName>
</protein>
<reference evidence="7 8" key="1">
    <citation type="submission" date="2019-04" db="EMBL/GenBank/DDBJ databases">
        <title>Streptomyces oryziradicis sp. nov., a novel actinomycete isolated from rhizosphere soil of rice (Oryza sativa L.).</title>
        <authorList>
            <person name="Li C."/>
        </authorList>
    </citation>
    <scope>NUCLEOTIDE SEQUENCE [LARGE SCALE GENOMIC DNA]</scope>
    <source>
        <strain evidence="7 8">NEAU-C40</strain>
    </source>
</reference>
<evidence type="ECO:0000313" key="8">
    <source>
        <dbReference type="Proteomes" id="UP000305778"/>
    </source>
</evidence>
<name>A0A4U0SPE4_9ACTN</name>
<evidence type="ECO:0000256" key="5">
    <source>
        <dbReference type="SAM" id="MobiDB-lite"/>
    </source>
</evidence>
<dbReference type="AlphaFoldDB" id="A0A4U0SPE4"/>
<evidence type="ECO:0000259" key="6">
    <source>
        <dbReference type="Pfam" id="PF01055"/>
    </source>
</evidence>
<dbReference type="SUPFAM" id="SSF51445">
    <property type="entry name" value="(Trans)glycosidases"/>
    <property type="match status" value="1"/>
</dbReference>
<evidence type="ECO:0000256" key="1">
    <source>
        <dbReference type="ARBA" id="ARBA00007806"/>
    </source>
</evidence>
<dbReference type="Pfam" id="PF01055">
    <property type="entry name" value="Glyco_hydro_31_2nd"/>
    <property type="match status" value="1"/>
</dbReference>
<dbReference type="OrthoDB" id="9758822at2"/>
<dbReference type="PANTHER" id="PTHR43053:SF4">
    <property type="entry name" value="MYOGENESIS-REGULATING GLYCOSIDASE"/>
    <property type="match status" value="1"/>
</dbReference>
<proteinExistence type="inferred from homology"/>
<dbReference type="InterPro" id="IPR013785">
    <property type="entry name" value="Aldolase_TIM"/>
</dbReference>
<dbReference type="GO" id="GO:0004557">
    <property type="term" value="F:alpha-galactosidase activity"/>
    <property type="evidence" value="ECO:0007669"/>
    <property type="project" value="UniProtKB-ARBA"/>
</dbReference>
<dbReference type="InterPro" id="IPR017853">
    <property type="entry name" value="GH"/>
</dbReference>
<organism evidence="7 8">
    <name type="scientific">Actinacidiphila oryziradicis</name>
    <dbReference type="NCBI Taxonomy" id="2571141"/>
    <lineage>
        <taxon>Bacteria</taxon>
        <taxon>Bacillati</taxon>
        <taxon>Actinomycetota</taxon>
        <taxon>Actinomycetes</taxon>
        <taxon>Kitasatosporales</taxon>
        <taxon>Streptomycetaceae</taxon>
        <taxon>Actinacidiphila</taxon>
    </lineage>
</organism>
<dbReference type="InterPro" id="IPR050985">
    <property type="entry name" value="Alpha-glycosidase_related"/>
</dbReference>
<feature type="region of interest" description="Disordered" evidence="5">
    <location>
        <begin position="1"/>
        <end position="23"/>
    </location>
</feature>
<dbReference type="GO" id="GO:0005975">
    <property type="term" value="P:carbohydrate metabolic process"/>
    <property type="evidence" value="ECO:0007669"/>
    <property type="project" value="InterPro"/>
</dbReference>
<dbReference type="RefSeq" id="WP_136723864.1">
    <property type="nucleotide sequence ID" value="NZ_SUMC01000010.1"/>
</dbReference>
<feature type="domain" description="Glycoside hydrolase family 31 TIM barrel" evidence="6">
    <location>
        <begin position="202"/>
        <end position="353"/>
    </location>
</feature>
<gene>
    <name evidence="7" type="ORF">FCI23_13825</name>
</gene>
<dbReference type="PANTHER" id="PTHR43053">
    <property type="entry name" value="GLYCOSIDASE FAMILY 31"/>
    <property type="match status" value="1"/>
</dbReference>
<keyword evidence="8" id="KW-1185">Reference proteome</keyword>
<evidence type="ECO:0000256" key="2">
    <source>
        <dbReference type="ARBA" id="ARBA00022801"/>
    </source>
</evidence>
<dbReference type="Gene3D" id="3.20.20.70">
    <property type="entry name" value="Aldolase class I"/>
    <property type="match status" value="1"/>
</dbReference>
<dbReference type="Proteomes" id="UP000305778">
    <property type="component" value="Unassembled WGS sequence"/>
</dbReference>
<comment type="caution">
    <text evidence="7">The sequence shown here is derived from an EMBL/GenBank/DDBJ whole genome shotgun (WGS) entry which is preliminary data.</text>
</comment>
<dbReference type="EMBL" id="SUMC01000010">
    <property type="protein sequence ID" value="TKA11033.1"/>
    <property type="molecule type" value="Genomic_DNA"/>
</dbReference>
<evidence type="ECO:0000313" key="7">
    <source>
        <dbReference type="EMBL" id="TKA11033.1"/>
    </source>
</evidence>
<evidence type="ECO:0000256" key="3">
    <source>
        <dbReference type="ARBA" id="ARBA00023295"/>
    </source>
</evidence>
<keyword evidence="3 4" id="KW-0326">Glycosidase</keyword>
<keyword evidence="2 4" id="KW-0378">Hydrolase</keyword>
<dbReference type="InterPro" id="IPR000322">
    <property type="entry name" value="Glyco_hydro_31_TIM"/>
</dbReference>
<sequence>MTDTRSPAPLSFWVPGNTNARPEEPVALGESAAARGLRLQATDAVTATVREPDDGVCEVSFRAHQGPLSLTVVLPAVDAVAWWRPGSTVPHATIPPLWAEPVDTTALADIPIGALLLRRDRTGLVYALDAGACRTSVRAGLVEETAEFVVMVTVHDPAPHDEIRLLLDVSGRPFARAVPETGRWLQRGRGVRTVPGAQDAVLCTWYFAHQEVTAAAVLDQADRAVALGFGTVIVDDGWQTMSRARGYGSCGDWEAAPEKFPDPAGMVAALRSRGLRTMWWVGTPFAGYDSRARSLGLATMYGEPELEADVLDPRDPATRRYLVERIQDLVLRTGADGLKLDFLERFAKADPDDPPSQSPVAATARLLQEIVAGIEAAGTAPLIEFREPYVHPEIGRFATMLRVGDCPLSATQNRVGILDLRMARPGTPIHGDPIMWAEDDAAERVAHHLINALPGVPQVSMDLMRLGRAQSEALEFWLGVWSEHRDTLLHGELVPERPDLLYPLVTARDAGLHFVCRYAPHAVRLPAAWSELLIANADDSAPIVVSDGAPVAVRVEIRDARGRVTHQADAELGGGASILPVPSGGLARISRTGPSA</sequence>
<evidence type="ECO:0000256" key="4">
    <source>
        <dbReference type="RuleBase" id="RU361185"/>
    </source>
</evidence>
<accession>A0A4U0SPE4</accession>